<dbReference type="STRING" id="146536.AQI70_30070"/>
<comment type="caution">
    <text evidence="2">The sequence shown here is derived from an EMBL/GenBank/DDBJ whole genome shotgun (WGS) entry which is preliminary data.</text>
</comment>
<evidence type="ECO:0000256" key="1">
    <source>
        <dbReference type="SAM" id="MobiDB-lite"/>
    </source>
</evidence>
<reference evidence="2 3" key="1">
    <citation type="submission" date="2015-10" db="EMBL/GenBank/DDBJ databases">
        <title>Draft genome sequence of Streptomyces curacoi DSM 40107, type strain for the species Streptomyces curacoi.</title>
        <authorList>
            <person name="Ruckert C."/>
            <person name="Winkler A."/>
            <person name="Kalinowski J."/>
            <person name="Kampfer P."/>
            <person name="Glaeser S."/>
        </authorList>
    </citation>
    <scope>NUCLEOTIDE SEQUENCE [LARGE SCALE GENOMIC DNA]</scope>
    <source>
        <strain evidence="2 3">DSM 40107</strain>
    </source>
</reference>
<evidence type="ECO:0000313" key="2">
    <source>
        <dbReference type="EMBL" id="KUM69889.1"/>
    </source>
</evidence>
<dbReference type="OrthoDB" id="4247036at2"/>
<name>A0A117NYT0_9ACTN</name>
<gene>
    <name evidence="2" type="ORF">AQI70_30070</name>
</gene>
<dbReference type="Proteomes" id="UP000054024">
    <property type="component" value="Unassembled WGS sequence"/>
</dbReference>
<sequence length="65" mass="7147">MDGRHDVAFFPSFRNADDDTEDPADCPWCAALGASTLPPTAQPSRPQGRRYDPYVSGAPYDGDDW</sequence>
<evidence type="ECO:0000313" key="3">
    <source>
        <dbReference type="Proteomes" id="UP000054024"/>
    </source>
</evidence>
<dbReference type="RefSeq" id="WP_004003070.1">
    <property type="nucleotide sequence ID" value="NZ_KQ947993.1"/>
</dbReference>
<dbReference type="EMBL" id="LMWJ01000025">
    <property type="protein sequence ID" value="KUM69889.1"/>
    <property type="molecule type" value="Genomic_DNA"/>
</dbReference>
<accession>A0A117NYT0</accession>
<proteinExistence type="predicted"/>
<organism evidence="2 3">
    <name type="scientific">Streptomyces curacoi</name>
    <dbReference type="NCBI Taxonomy" id="146536"/>
    <lineage>
        <taxon>Bacteria</taxon>
        <taxon>Bacillati</taxon>
        <taxon>Actinomycetota</taxon>
        <taxon>Actinomycetes</taxon>
        <taxon>Kitasatosporales</taxon>
        <taxon>Streptomycetaceae</taxon>
        <taxon>Streptomyces</taxon>
    </lineage>
</organism>
<dbReference type="AlphaFoldDB" id="A0A117NYT0"/>
<feature type="region of interest" description="Disordered" evidence="1">
    <location>
        <begin position="34"/>
        <end position="65"/>
    </location>
</feature>
<keyword evidence="3" id="KW-1185">Reference proteome</keyword>
<protein>
    <submittedName>
        <fullName evidence="2">Uncharacterized protein</fullName>
    </submittedName>
</protein>